<dbReference type="AlphaFoldDB" id="A0A1E5L2E2"/>
<dbReference type="CDD" id="cd18773">
    <property type="entry name" value="PDC1_HK_sensor"/>
    <property type="match status" value="1"/>
</dbReference>
<dbReference type="SUPFAM" id="SSF141868">
    <property type="entry name" value="EAL domain-like"/>
    <property type="match status" value="1"/>
</dbReference>
<comment type="caution">
    <text evidence="2">The sequence shown here is derived from an EMBL/GenBank/DDBJ whole genome shotgun (WGS) entry which is preliminary data.</text>
</comment>
<dbReference type="InterPro" id="IPR001633">
    <property type="entry name" value="EAL_dom"/>
</dbReference>
<dbReference type="CDD" id="cd01948">
    <property type="entry name" value="EAL"/>
    <property type="match status" value="1"/>
</dbReference>
<accession>A0A1E5L2E2</accession>
<evidence type="ECO:0000313" key="3">
    <source>
        <dbReference type="Proteomes" id="UP000095255"/>
    </source>
</evidence>
<dbReference type="SUPFAM" id="SSF103190">
    <property type="entry name" value="Sensory domain-like"/>
    <property type="match status" value="1"/>
</dbReference>
<dbReference type="InterPro" id="IPR035919">
    <property type="entry name" value="EAL_sf"/>
</dbReference>
<sequence>MTQAPIDIKKLIEEERVVSIFHPIVSVLKGSLVGIEALARGVNNEESLNDWISPYHMFTAANQQNMIVEFDRLCRRAALNAYCGTYSQSCLPPCQPLLFLNLDTTIIDKGVVGSGFLVNTVRELGLDPNRIVIEILESKVKDIEALQRFIKNYKAFGFLIALDDVGAGHSNLDRIHMIKPDIIKVDRGLIENIDKEFYKQEVFRSLANLSKRIGALVVAEGVETLEEAVQALELGADFLQGYYFTKPAVLEGMVVDQTREKMQLVAEAFRKNTIKKIRSKKVEYETYDFIIHQVIEELKKVSPSQFDIVLYNMAKMFLNLECMYILDESGMQVSSTVFCQRQPCENRGFVYQPAEKGADHSLKNYYLFLSSGQNKHITDSYISLASGNPCVTVSTAFVNQENQKYILCVDLYPQHS</sequence>
<name>A0A1E5L2E2_9FIRM</name>
<dbReference type="Pfam" id="PF00563">
    <property type="entry name" value="EAL"/>
    <property type="match status" value="1"/>
</dbReference>
<dbReference type="Proteomes" id="UP000095255">
    <property type="component" value="Unassembled WGS sequence"/>
</dbReference>
<dbReference type="SMART" id="SM00052">
    <property type="entry name" value="EAL"/>
    <property type="match status" value="1"/>
</dbReference>
<dbReference type="RefSeq" id="WP_069703311.1">
    <property type="nucleotide sequence ID" value="NZ_MJAT01000039.1"/>
</dbReference>
<reference evidence="2 3" key="1">
    <citation type="submission" date="2016-09" db="EMBL/GenBank/DDBJ databases">
        <title>Desulfuribacillus arsenicus sp. nov., an obligately anaerobic, dissimilatory arsenic- and antimonate-reducing bacterium isolated from anoxic sediments.</title>
        <authorList>
            <person name="Abin C.A."/>
            <person name="Hollibaugh J.T."/>
        </authorList>
    </citation>
    <scope>NUCLEOTIDE SEQUENCE [LARGE SCALE GENOMIC DNA]</scope>
    <source>
        <strain evidence="2 3">MLFW-2</strain>
    </source>
</reference>
<dbReference type="GO" id="GO:0071111">
    <property type="term" value="F:cyclic-guanylate-specific phosphodiesterase activity"/>
    <property type="evidence" value="ECO:0007669"/>
    <property type="project" value="InterPro"/>
</dbReference>
<dbReference type="InterPro" id="IPR050706">
    <property type="entry name" value="Cyclic-di-GMP_PDE-like"/>
</dbReference>
<evidence type="ECO:0000259" key="1">
    <source>
        <dbReference type="PROSITE" id="PS50883"/>
    </source>
</evidence>
<keyword evidence="3" id="KW-1185">Reference proteome</keyword>
<dbReference type="PROSITE" id="PS50883">
    <property type="entry name" value="EAL"/>
    <property type="match status" value="1"/>
</dbReference>
<dbReference type="PANTHER" id="PTHR33121:SF76">
    <property type="entry name" value="SIGNALING PROTEIN"/>
    <property type="match status" value="1"/>
</dbReference>
<dbReference type="EMBL" id="MJAT01000039">
    <property type="protein sequence ID" value="OEH84328.1"/>
    <property type="molecule type" value="Genomic_DNA"/>
</dbReference>
<gene>
    <name evidence="2" type="ORF">BHU72_11015</name>
</gene>
<proteinExistence type="predicted"/>
<dbReference type="Gene3D" id="3.30.450.20">
    <property type="entry name" value="PAS domain"/>
    <property type="match status" value="1"/>
</dbReference>
<feature type="domain" description="EAL" evidence="1">
    <location>
        <begin position="1"/>
        <end position="261"/>
    </location>
</feature>
<dbReference type="STRING" id="1390249.BHU72_11015"/>
<evidence type="ECO:0000313" key="2">
    <source>
        <dbReference type="EMBL" id="OEH84328.1"/>
    </source>
</evidence>
<dbReference type="OrthoDB" id="1673646at2"/>
<organism evidence="2 3">
    <name type="scientific">Desulfuribacillus stibiiarsenatis</name>
    <dbReference type="NCBI Taxonomy" id="1390249"/>
    <lineage>
        <taxon>Bacteria</taxon>
        <taxon>Bacillati</taxon>
        <taxon>Bacillota</taxon>
        <taxon>Desulfuribacillia</taxon>
        <taxon>Desulfuribacillales</taxon>
        <taxon>Desulfuribacillaceae</taxon>
        <taxon>Desulfuribacillus</taxon>
    </lineage>
</organism>
<dbReference type="InterPro" id="IPR029151">
    <property type="entry name" value="Sensor-like_sf"/>
</dbReference>
<dbReference type="Gene3D" id="3.20.20.450">
    <property type="entry name" value="EAL domain"/>
    <property type="match status" value="1"/>
</dbReference>
<protein>
    <recommendedName>
        <fullName evidence="1">EAL domain-containing protein</fullName>
    </recommendedName>
</protein>
<dbReference type="PANTHER" id="PTHR33121">
    <property type="entry name" value="CYCLIC DI-GMP PHOSPHODIESTERASE PDEF"/>
    <property type="match status" value="1"/>
</dbReference>